<dbReference type="InterPro" id="IPR019025">
    <property type="entry name" value="Cordon-bleu_ubiquitin_domain"/>
</dbReference>
<feature type="compositionally biased region" description="Pro residues" evidence="1">
    <location>
        <begin position="1281"/>
        <end position="1290"/>
    </location>
</feature>
<protein>
    <submittedName>
        <fullName evidence="4">Uncharacterized protein LOC106810371 isoform X1</fullName>
    </submittedName>
</protein>
<feature type="compositionally biased region" description="Polar residues" evidence="1">
    <location>
        <begin position="614"/>
        <end position="623"/>
    </location>
</feature>
<feature type="region of interest" description="Disordered" evidence="1">
    <location>
        <begin position="354"/>
        <end position="658"/>
    </location>
</feature>
<feature type="compositionally biased region" description="Polar residues" evidence="1">
    <location>
        <begin position="810"/>
        <end position="820"/>
    </location>
</feature>
<dbReference type="Pfam" id="PF09469">
    <property type="entry name" value="Cobl"/>
    <property type="match status" value="1"/>
</dbReference>
<feature type="compositionally biased region" description="Polar residues" evidence="1">
    <location>
        <begin position="276"/>
        <end position="287"/>
    </location>
</feature>
<dbReference type="GeneID" id="106810371"/>
<accession>A0ABM1EAF8</accession>
<sequence>MKRLFKSISMKRIAPPPPPPTSTLKKAQSNGDVYSPLNYDDAFPDDENMNELSTKMQLTVVLPGGKRRSMSVDTGMPMMDVLVRVAINNRLVPANILLHVPDPDKSGESILYKPNTAVGSLGAHTVYVVAKNHALESKRTQSKPGAQQQQQQTQPFEHSCADQSAVSANLYQLKCRGATASDQSKVTQRVQVNLPQGQLTVLRLSPHVPLYDLLTLVCRERNLDERQVALKHPRTLQDLDPARSLADYELSEVTVVTTVKGASEMMNVDEYPRQAAPSSVGQHTSASSEKDQKKKHKKSFLGFIGRKKSKDKQHPQNLSVHDNNHVEAPRRPASSAPAGGVAVLPKDAVLKVTHSGPVQNEANNKEKTVSDNGHSETPIKPVPGIANDVSFTSVAGEKVEGKVATRPAGKTHHKKRHAPAPPPPTQTQLAKVVEKMPHSRHSSDSSGYHETPSASPDNLASPYDTRLTNETSVAEVSTTQDHRKKKAPVPFMPAQPSPEQTPPDGSSDTAKHQPPKQQTEPQQVVPMRRGRKKKQAPAPPPNTKSLYISTDTPPIDVFPVSDHPLSAPPSSLGTPSPGVSSHSPTCTDSSLVSEPEGGDARGESDGGARIVTYFGSSDVTTYGSSTNNTNASANTSDNPKVSARVVSESSNRSSANEVDMHQSFQDIIAEAEQQIQLEEQHTRAPKLEVSEFVEGMHSMTSAIVRDATTSELEATKKTDDVSTPRSPPASADSKRDATSESLLLAAPPGSEQDGVRKQIVASFNQIMADENIETATPIRDDVTRPQGGTTVGKQAPMSRESRSAEGSYASRETVTVATTVRSERQAAPTEDAGGYAARRQIKKEEVHIARQQQESKPDISQTNDAGPVNARPSETRSVDGRAVDAGSVAARATDTTPVDDVLDWQYQPLPQRPKKKITVNLTDFASVKRSGLHTEPVATGDRPVFRTVLAIGNAPHVGPPLQITKPSDDRKEAPQLRIGEPSDNYQVAPPLRFGEPSKDRKVALPMRFGEPSDDRKVAPPLRFGEQPDNYQVAPPLRFGEPSDKKETGKRQFNDRDTGNHPTRFELTPAAPTHSGGATAAATFSVTGAAQNFSEASVSVTSRRAPAVQTRCHSTAEVMSARPYTASEPVSATSRPKVHIPPAKHAEYKPPWMTARQSDAAPRKTVTSLKIGGDAAVAPPGDDLERQFAALQSQASAWQQQILANQQLLQHNAAIPEERLLVLSELQRQMLNQQLIQQQQPPHTQQGGATTAPPVPVDFSVRVAAPTTTNRFAKSAYSPKPYSAPPPAPPPDMRRSLSSPGYFPISKESLRAALKPVSERKVRESDPRFGPKMAPREELMIAIRNTGGSTGLKKGEDRAHLPPPEKTPHESLLQSIIEAGGTPTPATRQKDSNSTLSATVVNANAPGYNAVANGDAGVGFMLANGSVAGSSNIDKPLDGGGNFTVVVNGKTPHVANDRSLPRERSEVASNSWKEEQVPAVPKSPKDDVIKAITSSGGIAGLRQVSPSKSFHREPSSVIFRSSSETF</sequence>
<feature type="compositionally biased region" description="Basic and acidic residues" evidence="1">
    <location>
        <begin position="1456"/>
        <end position="1475"/>
    </location>
</feature>
<feature type="compositionally biased region" description="Polar residues" evidence="1">
    <location>
        <begin position="568"/>
        <end position="592"/>
    </location>
</feature>
<evidence type="ECO:0000256" key="1">
    <source>
        <dbReference type="SAM" id="MobiDB-lite"/>
    </source>
</evidence>
<feature type="compositionally biased region" description="Pro residues" evidence="1">
    <location>
        <begin position="490"/>
        <end position="501"/>
    </location>
</feature>
<dbReference type="PANTHER" id="PTHR21557">
    <property type="entry name" value="CORDON-BLEU"/>
    <property type="match status" value="1"/>
</dbReference>
<evidence type="ECO:0000259" key="2">
    <source>
        <dbReference type="Pfam" id="PF09469"/>
    </source>
</evidence>
<feature type="region of interest" description="Disordered" evidence="1">
    <location>
        <begin position="1499"/>
        <end position="1525"/>
    </location>
</feature>
<feature type="compositionally biased region" description="Polar residues" evidence="1">
    <location>
        <begin position="22"/>
        <end position="31"/>
    </location>
</feature>
<feature type="compositionally biased region" description="Basic and acidic residues" evidence="1">
    <location>
        <begin position="713"/>
        <end position="722"/>
    </location>
</feature>
<dbReference type="Proteomes" id="UP000695022">
    <property type="component" value="Unplaced"/>
</dbReference>
<feature type="region of interest" description="Disordered" evidence="1">
    <location>
        <begin position="1"/>
        <end position="31"/>
    </location>
</feature>
<feature type="compositionally biased region" description="Basic and acidic residues" evidence="1">
    <location>
        <begin position="873"/>
        <end position="882"/>
    </location>
</feature>
<feature type="compositionally biased region" description="Polar residues" evidence="1">
    <location>
        <begin position="647"/>
        <end position="656"/>
    </location>
</feature>
<feature type="region of interest" description="Disordered" evidence="1">
    <location>
        <begin position="272"/>
        <end position="339"/>
    </location>
</feature>
<feature type="compositionally biased region" description="Basic residues" evidence="1">
    <location>
        <begin position="409"/>
        <end position="418"/>
    </location>
</feature>
<proteinExistence type="predicted"/>
<feature type="region of interest" description="Disordered" evidence="1">
    <location>
        <begin position="1235"/>
        <end position="1254"/>
    </location>
</feature>
<feature type="compositionally biased region" description="Low complexity" evidence="1">
    <location>
        <begin position="1235"/>
        <end position="1245"/>
    </location>
</feature>
<feature type="compositionally biased region" description="Polar residues" evidence="1">
    <location>
        <begin position="466"/>
        <end position="479"/>
    </location>
</feature>
<feature type="region of interest" description="Disordered" evidence="1">
    <location>
        <begin position="1346"/>
        <end position="1367"/>
    </location>
</feature>
<organism evidence="3 4">
    <name type="scientific">Priapulus caudatus</name>
    <name type="common">Priapulid worm</name>
    <dbReference type="NCBI Taxonomy" id="37621"/>
    <lineage>
        <taxon>Eukaryota</taxon>
        <taxon>Metazoa</taxon>
        <taxon>Ecdysozoa</taxon>
        <taxon>Scalidophora</taxon>
        <taxon>Priapulida</taxon>
        <taxon>Priapulimorpha</taxon>
        <taxon>Priapulimorphida</taxon>
        <taxon>Priapulidae</taxon>
        <taxon>Priapulus</taxon>
    </lineage>
</organism>
<feature type="compositionally biased region" description="Basic and acidic residues" evidence="1">
    <location>
        <begin position="1040"/>
        <end position="1058"/>
    </location>
</feature>
<reference evidence="4" key="1">
    <citation type="submission" date="2025-08" db="UniProtKB">
        <authorList>
            <consortium name="RefSeq"/>
        </authorList>
    </citation>
    <scope>IDENTIFICATION</scope>
</reference>
<gene>
    <name evidence="4" type="primary">LOC106810371</name>
</gene>
<name>A0ABM1EAF8_PRICU</name>
<feature type="region of interest" description="Disordered" evidence="1">
    <location>
        <begin position="1269"/>
        <end position="1302"/>
    </location>
</feature>
<feature type="compositionally biased region" description="Basic and acidic residues" evidence="1">
    <location>
        <begin position="432"/>
        <end position="443"/>
    </location>
</feature>
<feature type="compositionally biased region" description="Low complexity" evidence="1">
    <location>
        <begin position="624"/>
        <end position="636"/>
    </location>
</feature>
<feature type="compositionally biased region" description="Polar residues" evidence="1">
    <location>
        <begin position="543"/>
        <end position="552"/>
    </location>
</feature>
<feature type="region of interest" description="Disordered" evidence="1">
    <location>
        <begin position="1456"/>
        <end position="1486"/>
    </location>
</feature>
<dbReference type="Gene3D" id="3.10.20.90">
    <property type="entry name" value="Phosphatidylinositol 3-kinase Catalytic Subunit, Chain A, domain 1"/>
    <property type="match status" value="1"/>
</dbReference>
<feature type="compositionally biased region" description="Basic and acidic residues" evidence="1">
    <location>
        <begin position="842"/>
        <end position="857"/>
    </location>
</feature>
<evidence type="ECO:0000313" key="3">
    <source>
        <dbReference type="Proteomes" id="UP000695022"/>
    </source>
</evidence>
<dbReference type="PANTHER" id="PTHR21557:SF2">
    <property type="entry name" value="CORDON-BLEU PROTEIN-LIKE 1"/>
    <property type="match status" value="1"/>
</dbReference>
<feature type="region of interest" description="Disordered" evidence="1">
    <location>
        <begin position="769"/>
        <end position="896"/>
    </location>
</feature>
<dbReference type="RefSeq" id="XP_014669179.1">
    <property type="nucleotide sequence ID" value="XM_014813693.1"/>
</dbReference>
<feature type="region of interest" description="Disordered" evidence="1">
    <location>
        <begin position="136"/>
        <end position="157"/>
    </location>
</feature>
<feature type="compositionally biased region" description="Basic residues" evidence="1">
    <location>
        <begin position="293"/>
        <end position="311"/>
    </location>
</feature>
<feature type="domain" description="Cordon-bleu ubiquitin-like" evidence="2">
    <location>
        <begin position="187"/>
        <end position="257"/>
    </location>
</feature>
<keyword evidence="3" id="KW-1185">Reference proteome</keyword>
<evidence type="ECO:0000313" key="4">
    <source>
        <dbReference type="RefSeq" id="XP_014669179.1"/>
    </source>
</evidence>
<feature type="region of interest" description="Disordered" evidence="1">
    <location>
        <begin position="956"/>
        <end position="1077"/>
    </location>
</feature>
<feature type="compositionally biased region" description="Polar residues" evidence="1">
    <location>
        <begin position="444"/>
        <end position="458"/>
    </location>
</feature>
<dbReference type="InterPro" id="IPR039895">
    <property type="entry name" value="COBL-like"/>
</dbReference>
<feature type="region of interest" description="Disordered" evidence="1">
    <location>
        <begin position="700"/>
        <end position="755"/>
    </location>
</feature>